<reference evidence="1 2" key="2">
    <citation type="journal article" date="2012" name="J. Bacteriol.">
        <title>Genome Sequences of Burkholderia sp. Strains CCGE1002 and H160, Isolated from Legume Nodules in Mexico and Brazil.</title>
        <authorList>
            <person name="Ormeno-Orrillo E."/>
            <person name="Rogel M.A."/>
            <person name="Chueire L.M."/>
            <person name="Tiedje J.M."/>
            <person name="Martinez-Romero E."/>
            <person name="Hungria M."/>
        </authorList>
    </citation>
    <scope>NUCLEOTIDE SEQUENCE [LARGE SCALE GENOMIC DNA]</scope>
    <source>
        <strain evidence="1 2">CCGE1002</strain>
    </source>
</reference>
<dbReference type="STRING" id="640511.BC1002_0688"/>
<proteinExistence type="predicted"/>
<accession>D5W4H0</accession>
<dbReference type="Gene3D" id="3.40.50.150">
    <property type="entry name" value="Vaccinia Virus protein VP39"/>
    <property type="match status" value="1"/>
</dbReference>
<evidence type="ECO:0000313" key="2">
    <source>
        <dbReference type="Proteomes" id="UP000002190"/>
    </source>
</evidence>
<dbReference type="InterPro" id="IPR029063">
    <property type="entry name" value="SAM-dependent_MTases_sf"/>
</dbReference>
<dbReference type="KEGG" id="bge:BC1002_0688"/>
<evidence type="ECO:0000313" key="1">
    <source>
        <dbReference type="EMBL" id="ADG14785.1"/>
    </source>
</evidence>
<dbReference type="EMBL" id="CP002013">
    <property type="protein sequence ID" value="ADG14785.1"/>
    <property type="molecule type" value="Genomic_DNA"/>
</dbReference>
<evidence type="ECO:0008006" key="3">
    <source>
        <dbReference type="Google" id="ProtNLM"/>
    </source>
</evidence>
<dbReference type="eggNOG" id="COG0500">
    <property type="taxonomic scope" value="Bacteria"/>
</dbReference>
<dbReference type="HOGENOM" id="CLU_2506413_0_0_4"/>
<dbReference type="GeneID" id="301092057"/>
<sequence length="85" mass="9057">MSLDPLSDGKIIDSWQRNASPWTNAVRAGEIDSRRLVTDQAVLDAILACDPATVLDLGCGEGWQEPLHPRTGKPASVIFRAGATG</sequence>
<dbReference type="Proteomes" id="UP000002190">
    <property type="component" value="Chromosome 1"/>
</dbReference>
<dbReference type="RefSeq" id="WP_013088675.1">
    <property type="nucleotide sequence ID" value="NC_014117.1"/>
</dbReference>
<organism evidence="1 2">
    <name type="scientific">Paraburkholderia atlantica</name>
    <dbReference type="NCBI Taxonomy" id="2654982"/>
    <lineage>
        <taxon>Bacteria</taxon>
        <taxon>Pseudomonadati</taxon>
        <taxon>Pseudomonadota</taxon>
        <taxon>Betaproteobacteria</taxon>
        <taxon>Burkholderiales</taxon>
        <taxon>Burkholderiaceae</taxon>
        <taxon>Paraburkholderia</taxon>
    </lineage>
</organism>
<name>D5W4H0_PARAM</name>
<dbReference type="AlphaFoldDB" id="D5W4H0"/>
<protein>
    <recommendedName>
        <fullName evidence="3">Methyltransferase type 11</fullName>
    </recommendedName>
</protein>
<reference evidence="1 2" key="1">
    <citation type="submission" date="2010-04" db="EMBL/GenBank/DDBJ databases">
        <title>Complete sequence of chromosome 1 of Burkholderia sp. CCGE1002.</title>
        <authorList>
            <consortium name="US DOE Joint Genome Institute"/>
            <person name="Lucas S."/>
            <person name="Copeland A."/>
            <person name="Lapidus A."/>
            <person name="Cheng J.-F."/>
            <person name="Bruce D."/>
            <person name="Goodwin L."/>
            <person name="Pitluck S."/>
            <person name="Chertkov O."/>
            <person name="Detter J.C."/>
            <person name="Han C."/>
            <person name="Tapia R."/>
            <person name="Land M."/>
            <person name="Hauser L."/>
            <person name="Kyrpides N."/>
            <person name="Ovchinnikova G."/>
            <person name="Martinez-Romero E."/>
            <person name="Hernandez M.A.R."/>
            <person name="Tiedje J.M."/>
            <person name="Woyke T."/>
        </authorList>
    </citation>
    <scope>NUCLEOTIDE SEQUENCE [LARGE SCALE GENOMIC DNA]</scope>
    <source>
        <strain evidence="1 2">CCGE1002</strain>
    </source>
</reference>
<gene>
    <name evidence="1" type="ordered locus">BC1002_0688</name>
</gene>